<feature type="transmembrane region" description="Helical" evidence="5">
    <location>
        <begin position="327"/>
        <end position="351"/>
    </location>
</feature>
<evidence type="ECO:0000313" key="8">
    <source>
        <dbReference type="Proteomes" id="UP000739538"/>
    </source>
</evidence>
<proteinExistence type="predicted"/>
<feature type="transmembrane region" description="Helical" evidence="5">
    <location>
        <begin position="40"/>
        <end position="62"/>
    </location>
</feature>
<evidence type="ECO:0000256" key="2">
    <source>
        <dbReference type="ARBA" id="ARBA00022692"/>
    </source>
</evidence>
<dbReference type="PANTHER" id="PTHR37422:SF13">
    <property type="entry name" value="LIPOPOLYSACCHARIDE BIOSYNTHESIS PROTEIN PA4999-RELATED"/>
    <property type="match status" value="1"/>
</dbReference>
<feature type="transmembrane region" description="Helical" evidence="5">
    <location>
        <begin position="357"/>
        <end position="376"/>
    </location>
</feature>
<dbReference type="GO" id="GO:0016020">
    <property type="term" value="C:membrane"/>
    <property type="evidence" value="ECO:0007669"/>
    <property type="project" value="UniProtKB-SubCell"/>
</dbReference>
<feature type="transmembrane region" description="Helical" evidence="5">
    <location>
        <begin position="207"/>
        <end position="238"/>
    </location>
</feature>
<dbReference type="Proteomes" id="UP000739538">
    <property type="component" value="Unassembled WGS sequence"/>
</dbReference>
<dbReference type="PANTHER" id="PTHR37422">
    <property type="entry name" value="TEICHURONIC ACID BIOSYNTHESIS PROTEIN TUAE"/>
    <property type="match status" value="1"/>
</dbReference>
<comment type="caution">
    <text evidence="7">The sequence shown here is derived from an EMBL/GenBank/DDBJ whole genome shotgun (WGS) entry which is preliminary data.</text>
</comment>
<evidence type="ECO:0000256" key="1">
    <source>
        <dbReference type="ARBA" id="ARBA00004141"/>
    </source>
</evidence>
<feature type="transmembrane region" description="Helical" evidence="5">
    <location>
        <begin position="176"/>
        <end position="195"/>
    </location>
</feature>
<protein>
    <submittedName>
        <fullName evidence="7">O-antigen ligase family protein</fullName>
    </submittedName>
</protein>
<evidence type="ECO:0000256" key="5">
    <source>
        <dbReference type="SAM" id="Phobius"/>
    </source>
</evidence>
<reference evidence="7" key="2">
    <citation type="journal article" date="2021" name="Microbiome">
        <title>Successional dynamics and alternative stable states in a saline activated sludge microbial community over 9 years.</title>
        <authorList>
            <person name="Wang Y."/>
            <person name="Ye J."/>
            <person name="Ju F."/>
            <person name="Liu L."/>
            <person name="Boyd J.A."/>
            <person name="Deng Y."/>
            <person name="Parks D.H."/>
            <person name="Jiang X."/>
            <person name="Yin X."/>
            <person name="Woodcroft B.J."/>
            <person name="Tyson G.W."/>
            <person name="Hugenholtz P."/>
            <person name="Polz M.F."/>
            <person name="Zhang T."/>
        </authorList>
    </citation>
    <scope>NUCLEOTIDE SEQUENCE</scope>
    <source>
        <strain evidence="7">HKST-UBA02</strain>
    </source>
</reference>
<reference evidence="7" key="1">
    <citation type="submission" date="2020-04" db="EMBL/GenBank/DDBJ databases">
        <authorList>
            <person name="Zhang T."/>
        </authorList>
    </citation>
    <scope>NUCLEOTIDE SEQUENCE</scope>
    <source>
        <strain evidence="7">HKST-UBA02</strain>
    </source>
</reference>
<evidence type="ECO:0000256" key="3">
    <source>
        <dbReference type="ARBA" id="ARBA00022989"/>
    </source>
</evidence>
<feature type="transmembrane region" description="Helical" evidence="5">
    <location>
        <begin position="99"/>
        <end position="119"/>
    </location>
</feature>
<comment type="subcellular location">
    <subcellularLocation>
        <location evidence="1">Membrane</location>
        <topology evidence="1">Multi-pass membrane protein</topology>
    </subcellularLocation>
</comment>
<keyword evidence="3 5" id="KW-1133">Transmembrane helix</keyword>
<feature type="transmembrane region" description="Helical" evidence="5">
    <location>
        <begin position="244"/>
        <end position="263"/>
    </location>
</feature>
<evidence type="ECO:0000259" key="6">
    <source>
        <dbReference type="Pfam" id="PF04932"/>
    </source>
</evidence>
<feature type="transmembrane region" description="Helical" evidence="5">
    <location>
        <begin position="131"/>
        <end position="149"/>
    </location>
</feature>
<dbReference type="InterPro" id="IPR051533">
    <property type="entry name" value="WaaL-like"/>
</dbReference>
<dbReference type="GO" id="GO:0016874">
    <property type="term" value="F:ligase activity"/>
    <property type="evidence" value="ECO:0007669"/>
    <property type="project" value="UniProtKB-KW"/>
</dbReference>
<feature type="transmembrane region" description="Helical" evidence="5">
    <location>
        <begin position="74"/>
        <end position="93"/>
    </location>
</feature>
<dbReference type="Pfam" id="PF04932">
    <property type="entry name" value="Wzy_C"/>
    <property type="match status" value="1"/>
</dbReference>
<sequence length="417" mass="44401">MFQSTGIANQTALSDGPRTARYLDGLAVGSLAGFALAAPWSIAGAQISVGIGILALLLGWIRDRRWESPKRWPWTIRWIGVFLGVQALSILFADDPAHALHSFRGSWTYSFPLIFYLLLGQDARRARRMATVLATSGALAGLYAIYQSASGHNPLAKKVLEYHGGLYMAPGTLGHHLTFAGVMLPIFFVALGLAFEQRSELPRAVRAGLVVAVGAGLLLCFARSGWIGAAVGLLVFAIRFGPRAILGGAGALALAAGAAYQFVPAIRERLASVDLASGARFHLWESAWNIGLSRPLIGGGLGSWRELFAIYKVPGDYMSTAHPHNDVLNVLVETGFTGALVWLAIWAIFFWETRTRSSLGMGITAGVVALLVGGVFQCFSTDEEVAQAWMFVVALGLTLHAAGSGPNRAAPENGVAE</sequence>
<gene>
    <name evidence="7" type="ORF">KDA27_17545</name>
</gene>
<accession>A0A956NER3</accession>
<dbReference type="EMBL" id="JAGQHS010000109">
    <property type="protein sequence ID" value="MCA9757614.1"/>
    <property type="molecule type" value="Genomic_DNA"/>
</dbReference>
<name>A0A956NER3_UNCEI</name>
<feature type="domain" description="O-antigen ligase-related" evidence="6">
    <location>
        <begin position="209"/>
        <end position="343"/>
    </location>
</feature>
<dbReference type="InterPro" id="IPR007016">
    <property type="entry name" value="O-antigen_ligase-rel_domated"/>
</dbReference>
<keyword evidence="4 5" id="KW-0472">Membrane</keyword>
<evidence type="ECO:0000313" key="7">
    <source>
        <dbReference type="EMBL" id="MCA9757614.1"/>
    </source>
</evidence>
<keyword evidence="2 5" id="KW-0812">Transmembrane</keyword>
<dbReference type="AlphaFoldDB" id="A0A956NER3"/>
<organism evidence="7 8">
    <name type="scientific">Eiseniibacteriota bacterium</name>
    <dbReference type="NCBI Taxonomy" id="2212470"/>
    <lineage>
        <taxon>Bacteria</taxon>
        <taxon>Candidatus Eiseniibacteriota</taxon>
    </lineage>
</organism>
<evidence type="ECO:0000256" key="4">
    <source>
        <dbReference type="ARBA" id="ARBA00023136"/>
    </source>
</evidence>
<keyword evidence="7" id="KW-0436">Ligase</keyword>